<organism evidence="1 2">
    <name type="scientific">Multifurca ochricompacta</name>
    <dbReference type="NCBI Taxonomy" id="376703"/>
    <lineage>
        <taxon>Eukaryota</taxon>
        <taxon>Fungi</taxon>
        <taxon>Dikarya</taxon>
        <taxon>Basidiomycota</taxon>
        <taxon>Agaricomycotina</taxon>
        <taxon>Agaricomycetes</taxon>
        <taxon>Russulales</taxon>
        <taxon>Russulaceae</taxon>
        <taxon>Multifurca</taxon>
    </lineage>
</organism>
<dbReference type="AlphaFoldDB" id="A0AAD4MAE4"/>
<protein>
    <submittedName>
        <fullName evidence="1">Uncharacterized protein</fullName>
    </submittedName>
</protein>
<sequence>MEHEFLVVHACHPSGSKIVLGVDRNAEALPTVRQTSESEATPSTSLASSAKYLDTLIRFGSPSSSSDTSSQQPAYDGVQVSHDATPAPVLAQHGPSVPLSTVSFTSCATATGEMECPRPSLLHLTILLFTIRSHFPSYALLQYQCYFFARATCLALLDLFGGAETVHEEGGRRRRGAGCTYLFIQRDAPHCRICCCSHLWNSPHLSFLPVVCSVQHCEAIQWECGGERDGQAEISDEKIREYAIPLKYSTAWRSFKLDGSKA</sequence>
<comment type="caution">
    <text evidence="1">The sequence shown here is derived from an EMBL/GenBank/DDBJ whole genome shotgun (WGS) entry which is preliminary data.</text>
</comment>
<accession>A0AAD4MAE4</accession>
<evidence type="ECO:0000313" key="1">
    <source>
        <dbReference type="EMBL" id="KAI0305993.1"/>
    </source>
</evidence>
<name>A0AAD4MAE4_9AGAM</name>
<gene>
    <name evidence="1" type="ORF">B0F90DRAFT_951762</name>
</gene>
<reference evidence="1" key="1">
    <citation type="journal article" date="2022" name="New Phytol.">
        <title>Evolutionary transition to the ectomycorrhizal habit in the genomes of a hyperdiverse lineage of mushroom-forming fungi.</title>
        <authorList>
            <person name="Looney B."/>
            <person name="Miyauchi S."/>
            <person name="Morin E."/>
            <person name="Drula E."/>
            <person name="Courty P.E."/>
            <person name="Kohler A."/>
            <person name="Kuo A."/>
            <person name="LaButti K."/>
            <person name="Pangilinan J."/>
            <person name="Lipzen A."/>
            <person name="Riley R."/>
            <person name="Andreopoulos W."/>
            <person name="He G."/>
            <person name="Johnson J."/>
            <person name="Nolan M."/>
            <person name="Tritt A."/>
            <person name="Barry K.W."/>
            <person name="Grigoriev I.V."/>
            <person name="Nagy L.G."/>
            <person name="Hibbett D."/>
            <person name="Henrissat B."/>
            <person name="Matheny P.B."/>
            <person name="Labbe J."/>
            <person name="Martin F.M."/>
        </authorList>
    </citation>
    <scope>NUCLEOTIDE SEQUENCE</scope>
    <source>
        <strain evidence="1">BPL690</strain>
    </source>
</reference>
<keyword evidence="2" id="KW-1185">Reference proteome</keyword>
<evidence type="ECO:0000313" key="2">
    <source>
        <dbReference type="Proteomes" id="UP001203297"/>
    </source>
</evidence>
<dbReference type="Proteomes" id="UP001203297">
    <property type="component" value="Unassembled WGS sequence"/>
</dbReference>
<proteinExistence type="predicted"/>
<dbReference type="EMBL" id="WTXG01000004">
    <property type="protein sequence ID" value="KAI0305993.1"/>
    <property type="molecule type" value="Genomic_DNA"/>
</dbReference>